<protein>
    <submittedName>
        <fullName evidence="2">Uncharacterized protein</fullName>
    </submittedName>
</protein>
<keyword evidence="1" id="KW-0812">Transmembrane</keyword>
<feature type="transmembrane region" description="Helical" evidence="1">
    <location>
        <begin position="91"/>
        <end position="112"/>
    </location>
</feature>
<reference evidence="2 3" key="1">
    <citation type="submission" date="2019-07" db="EMBL/GenBank/DDBJ databases">
        <title>Serratia strains were isolated from fresh produce.</title>
        <authorList>
            <person name="Cho G.-S."/>
            <person name="Stein M."/>
            <person name="Lee W."/>
            <person name="Suh S.H."/>
            <person name="Franz C.M.A.P."/>
        </authorList>
    </citation>
    <scope>NUCLEOTIDE SEQUENCE [LARGE SCALE GENOMIC DNA]</scope>
    <source>
        <strain evidence="2 3">S16</strain>
    </source>
</reference>
<gene>
    <name evidence="2" type="ORF">FOT62_04190</name>
</gene>
<accession>A0A5C7CE36</accession>
<keyword evidence="1" id="KW-0472">Membrane</keyword>
<dbReference type="Proteomes" id="UP000321126">
    <property type="component" value="Unassembled WGS sequence"/>
</dbReference>
<dbReference type="EMBL" id="VOUQ01000002">
    <property type="protein sequence ID" value="TXE36191.1"/>
    <property type="molecule type" value="Genomic_DNA"/>
</dbReference>
<evidence type="ECO:0000256" key="1">
    <source>
        <dbReference type="SAM" id="Phobius"/>
    </source>
</evidence>
<dbReference type="AlphaFoldDB" id="A0A5C7CE36"/>
<sequence length="117" mass="13788">MRCRVDGRIAMGVEKDRLITERGYMMNRYIFFIKRDESKVLRKEVVTREIIKDMKRKGFRKHHVEVEADNGSDAIKKLNKNSTDYLDSLKYFSGDLLFCSICVIVMTIVYFATMEMS</sequence>
<evidence type="ECO:0000313" key="3">
    <source>
        <dbReference type="Proteomes" id="UP000321126"/>
    </source>
</evidence>
<evidence type="ECO:0000313" key="2">
    <source>
        <dbReference type="EMBL" id="TXE36191.1"/>
    </source>
</evidence>
<proteinExistence type="predicted"/>
<comment type="caution">
    <text evidence="2">The sequence shown here is derived from an EMBL/GenBank/DDBJ whole genome shotgun (WGS) entry which is preliminary data.</text>
</comment>
<keyword evidence="1" id="KW-1133">Transmembrane helix</keyword>
<organism evidence="2 3">
    <name type="scientific">Serratia marcescens</name>
    <dbReference type="NCBI Taxonomy" id="615"/>
    <lineage>
        <taxon>Bacteria</taxon>
        <taxon>Pseudomonadati</taxon>
        <taxon>Pseudomonadota</taxon>
        <taxon>Gammaproteobacteria</taxon>
        <taxon>Enterobacterales</taxon>
        <taxon>Yersiniaceae</taxon>
        <taxon>Serratia</taxon>
    </lineage>
</organism>
<name>A0A5C7CE36_SERMA</name>